<accession>A0A8S9Z1S0</accession>
<dbReference type="AlphaFoldDB" id="A0A8S9Z1S0"/>
<reference evidence="3" key="1">
    <citation type="submission" date="2019-07" db="EMBL/GenBank/DDBJ databases">
        <title>Annotation for the trematode Paragonimus miyazaki's.</title>
        <authorList>
            <person name="Choi Y.-J."/>
        </authorList>
    </citation>
    <scope>NUCLEOTIDE SEQUENCE</scope>
    <source>
        <strain evidence="3">Japan</strain>
    </source>
</reference>
<gene>
    <name evidence="3" type="ORF">EG68_01317</name>
</gene>
<sequence>MLSTNQLDRVWLGLPSNECQPGPVLRADGFKTYRNKTFDSIVLLTVAGRAALVSGTRMPSRKNKTLEDGRRSLGPRNLSSPNVQADTLDRKTRQQLFYECHACILGRTKLQKEEPFTQTKAEVLMNRQYEKRQSHCVLYCLEDSIRFEKTKLLGIQPLRNFVKYKSVKHVFIFEEKPDAFMLCIDSGRSDRRTYEGFKCKRKEDVLVICDLIYKASQDPEYLLRDLVPIRDVSRYSDLSIPIQYHSATEIRHLTHPTHSPNDITHESSILHVDNMAPEDYTRLRHVDAMRPTFSEEQLCKESYEERNIQQKGLIYNPTVYATNYTVSNSTEDAVKRGCIKAETLREKLEQRLSDDSWEVSVTYLQWDNIHGAVINDCGPIYMYIARHLRTGENGY</sequence>
<name>A0A8S9Z1S0_9TREM</name>
<dbReference type="Proteomes" id="UP000822476">
    <property type="component" value="Unassembled WGS sequence"/>
</dbReference>
<dbReference type="OrthoDB" id="6226428at2759"/>
<evidence type="ECO:0000313" key="3">
    <source>
        <dbReference type="EMBL" id="KAF7261369.1"/>
    </source>
</evidence>
<evidence type="ECO:0000256" key="1">
    <source>
        <dbReference type="SAM" id="MobiDB-lite"/>
    </source>
</evidence>
<organism evidence="3 4">
    <name type="scientific">Paragonimus skrjabini miyazakii</name>
    <dbReference type="NCBI Taxonomy" id="59628"/>
    <lineage>
        <taxon>Eukaryota</taxon>
        <taxon>Metazoa</taxon>
        <taxon>Spiralia</taxon>
        <taxon>Lophotrochozoa</taxon>
        <taxon>Platyhelminthes</taxon>
        <taxon>Trematoda</taxon>
        <taxon>Digenea</taxon>
        <taxon>Plagiorchiida</taxon>
        <taxon>Troglotremata</taxon>
        <taxon>Troglotrematidae</taxon>
        <taxon>Paragonimus</taxon>
    </lineage>
</organism>
<dbReference type="Pfam" id="PF25356">
    <property type="entry name" value="PH_trem"/>
    <property type="match status" value="1"/>
</dbReference>
<comment type="caution">
    <text evidence="3">The sequence shown here is derived from an EMBL/GenBank/DDBJ whole genome shotgun (WGS) entry which is preliminary data.</text>
</comment>
<evidence type="ECO:0000313" key="4">
    <source>
        <dbReference type="Proteomes" id="UP000822476"/>
    </source>
</evidence>
<protein>
    <recommendedName>
        <fullName evidence="2">Trematode PH-like domain-containing protein</fullName>
    </recommendedName>
</protein>
<keyword evidence="4" id="KW-1185">Reference proteome</keyword>
<evidence type="ECO:0000259" key="2">
    <source>
        <dbReference type="Pfam" id="PF25356"/>
    </source>
</evidence>
<dbReference type="EMBL" id="JTDE01000405">
    <property type="protein sequence ID" value="KAF7261369.1"/>
    <property type="molecule type" value="Genomic_DNA"/>
</dbReference>
<feature type="domain" description="Trematode PH-like" evidence="2">
    <location>
        <begin position="92"/>
        <end position="221"/>
    </location>
</feature>
<feature type="region of interest" description="Disordered" evidence="1">
    <location>
        <begin position="56"/>
        <end position="85"/>
    </location>
</feature>
<proteinExistence type="predicted"/>
<dbReference type="InterPro" id="IPR057376">
    <property type="entry name" value="PH_trem"/>
</dbReference>